<keyword evidence="3 6" id="KW-0812">Transmembrane</keyword>
<evidence type="ECO:0000256" key="2">
    <source>
        <dbReference type="ARBA" id="ARBA00022475"/>
    </source>
</evidence>
<evidence type="ECO:0000256" key="6">
    <source>
        <dbReference type="SAM" id="Phobius"/>
    </source>
</evidence>
<proteinExistence type="predicted"/>
<reference evidence="7" key="1">
    <citation type="submission" date="2022-04" db="EMBL/GenBank/DDBJ databases">
        <title>Roseomonas acroporae sp. nov., isolated from coral Acropora digitifera.</title>
        <authorList>
            <person name="Sun H."/>
        </authorList>
    </citation>
    <scope>NUCLEOTIDE SEQUENCE</scope>
    <source>
        <strain evidence="7">NAR14</strain>
    </source>
</reference>
<feature type="transmembrane region" description="Helical" evidence="6">
    <location>
        <begin position="41"/>
        <end position="59"/>
    </location>
</feature>
<dbReference type="Proteomes" id="UP001139516">
    <property type="component" value="Unassembled WGS sequence"/>
</dbReference>
<dbReference type="EMBL" id="JALPRX010000104">
    <property type="protein sequence ID" value="MCK8787077.1"/>
    <property type="molecule type" value="Genomic_DNA"/>
</dbReference>
<evidence type="ECO:0000256" key="1">
    <source>
        <dbReference type="ARBA" id="ARBA00004651"/>
    </source>
</evidence>
<dbReference type="GO" id="GO:0005886">
    <property type="term" value="C:plasma membrane"/>
    <property type="evidence" value="ECO:0007669"/>
    <property type="project" value="UniProtKB-SubCell"/>
</dbReference>
<accession>A0A9X2BVV3</accession>
<evidence type="ECO:0000256" key="5">
    <source>
        <dbReference type="ARBA" id="ARBA00023136"/>
    </source>
</evidence>
<keyword evidence="4 6" id="KW-1133">Transmembrane helix</keyword>
<organism evidence="7 8">
    <name type="scientific">Roseomonas acroporae</name>
    <dbReference type="NCBI Taxonomy" id="2937791"/>
    <lineage>
        <taxon>Bacteria</taxon>
        <taxon>Pseudomonadati</taxon>
        <taxon>Pseudomonadota</taxon>
        <taxon>Alphaproteobacteria</taxon>
        <taxon>Acetobacterales</taxon>
        <taxon>Roseomonadaceae</taxon>
        <taxon>Roseomonas</taxon>
    </lineage>
</organism>
<dbReference type="NCBIfam" id="TIGR02229">
    <property type="entry name" value="caa3_sub_IV"/>
    <property type="match status" value="1"/>
</dbReference>
<comment type="caution">
    <text evidence="7">The sequence shown here is derived from an EMBL/GenBank/DDBJ whole genome shotgun (WGS) entry which is preliminary data.</text>
</comment>
<name>A0A9X2BVV3_9PROT</name>
<protein>
    <submittedName>
        <fullName evidence="7">Cytochrome C oxidase subunit IV family protein</fullName>
    </submittedName>
</protein>
<keyword evidence="2" id="KW-1003">Cell membrane</keyword>
<dbReference type="InterPro" id="IPR011743">
    <property type="entry name" value="Caa3_sub_IV"/>
</dbReference>
<gene>
    <name evidence="7" type="ORF">M0638_22130</name>
</gene>
<evidence type="ECO:0000313" key="8">
    <source>
        <dbReference type="Proteomes" id="UP001139516"/>
    </source>
</evidence>
<dbReference type="RefSeq" id="WP_248669132.1">
    <property type="nucleotide sequence ID" value="NZ_JALPRX010000104.1"/>
</dbReference>
<keyword evidence="8" id="KW-1185">Reference proteome</keyword>
<dbReference type="Pfam" id="PF03626">
    <property type="entry name" value="COX4_pro"/>
    <property type="match status" value="1"/>
</dbReference>
<evidence type="ECO:0000313" key="7">
    <source>
        <dbReference type="EMBL" id="MCK8787077.1"/>
    </source>
</evidence>
<keyword evidence="5 6" id="KW-0472">Membrane</keyword>
<evidence type="ECO:0000256" key="3">
    <source>
        <dbReference type="ARBA" id="ARBA00022692"/>
    </source>
</evidence>
<dbReference type="AlphaFoldDB" id="A0A9X2BVV3"/>
<feature type="transmembrane region" description="Helical" evidence="6">
    <location>
        <begin position="66"/>
        <end position="88"/>
    </location>
</feature>
<dbReference type="InterPro" id="IPR005171">
    <property type="entry name" value="Cyt_c_oxidase_su4_prok"/>
</dbReference>
<comment type="subcellular location">
    <subcellularLocation>
        <location evidence="1">Cell membrane</location>
        <topology evidence="1">Multi-pass membrane protein</topology>
    </subcellularLocation>
</comment>
<evidence type="ECO:0000256" key="4">
    <source>
        <dbReference type="ARBA" id="ARBA00022989"/>
    </source>
</evidence>
<sequence length="94" mass="10155">MSGGEARAILRRGLLTWAGLLLLLLATLALAYVPMGWLNLPVGLAIAAAKALLVALVFMDLRRRDLLLRLAAGASLLWIGFLFLLTFADLLSRP</sequence>